<dbReference type="InterPro" id="IPR045518">
    <property type="entry name" value="2EXR"/>
</dbReference>
<dbReference type="Pfam" id="PF20150">
    <property type="entry name" value="2EXR"/>
    <property type="match status" value="2"/>
</dbReference>
<feature type="domain" description="2EXR" evidence="1">
    <location>
        <begin position="24"/>
        <end position="111"/>
    </location>
</feature>
<protein>
    <recommendedName>
        <fullName evidence="1">2EXR domain-containing protein</fullName>
    </recommendedName>
</protein>
<reference evidence="2 3" key="1">
    <citation type="submission" date="2023-01" db="EMBL/GenBank/DDBJ databases">
        <title>Analysis of 21 Apiospora genomes using comparative genomics revels a genus with tremendous synthesis potential of carbohydrate active enzymes and secondary metabolites.</title>
        <authorList>
            <person name="Sorensen T."/>
        </authorList>
    </citation>
    <scope>NUCLEOTIDE SEQUENCE [LARGE SCALE GENOMIC DNA]</scope>
    <source>
        <strain evidence="2 3">CBS 83171</strain>
    </source>
</reference>
<sequence length="592" mass="68926">MNKFIEIPWDLLSFRGEFSQADEFTPFLRLPLEIRYKIWRAACTPRSFPARTFEIRRKWDRKGYQGGLIAPLPATARVNQEARAETLQVYSEIPHTPSWNIQGFINYEVDTMRFSCSYSASSASEYPAALLQNLQRITIVPKCWELGCQPKRASFKTIDNFLLYVAAKHFPSLREVDIDIPSQMEQGRESFLSVTRRTAQGMSHSIRPLFFRTADGRGLKFLPTTNYWGGWDAIKIIVMEKHEAARIGDGDDRSKHQKFLDYMGLCFWHVFLPGGFLLHDQDVRQLAGDHVYTPLGDAPCDALAEMSLSQVTEPAAETRTFYPFLRLPTKIRCQIWQNTWAPWTIDPWHLGKSETLSWHAGMKRLLPASAHVHQESRSETLRKYYIIPNTPTYELRACVNFELDTLSLDRYTGRAIDFPEGFFQKFERMEIRMFLMHKFRDWRPPIPTYVPNFWIAKGGFPVNRSAHETLDNFVSYVAQRYFPNVKEIDFQLDNSRRVPRMDPAIALSLRPLFIRTSGGGLEFLPFIRDKRWQSTRIRFVGKREAAGRKDVESAKDHQVFLRYLSLCLWHVFAPNDFLKGDREIEQLVNGHQ</sequence>
<evidence type="ECO:0000259" key="1">
    <source>
        <dbReference type="Pfam" id="PF20150"/>
    </source>
</evidence>
<dbReference type="PANTHER" id="PTHR35910">
    <property type="entry name" value="2EXR DOMAIN-CONTAINING PROTEIN"/>
    <property type="match status" value="1"/>
</dbReference>
<evidence type="ECO:0000313" key="3">
    <source>
        <dbReference type="Proteomes" id="UP001446871"/>
    </source>
</evidence>
<evidence type="ECO:0000313" key="2">
    <source>
        <dbReference type="EMBL" id="KAK8046113.1"/>
    </source>
</evidence>
<dbReference type="Proteomes" id="UP001446871">
    <property type="component" value="Unassembled WGS sequence"/>
</dbReference>
<dbReference type="EMBL" id="JAQQWM010000009">
    <property type="protein sequence ID" value="KAK8046113.1"/>
    <property type="molecule type" value="Genomic_DNA"/>
</dbReference>
<name>A0ABR1TKE0_9PEZI</name>
<keyword evidence="3" id="KW-1185">Reference proteome</keyword>
<organism evidence="2 3">
    <name type="scientific">Apiospora saccharicola</name>
    <dbReference type="NCBI Taxonomy" id="335842"/>
    <lineage>
        <taxon>Eukaryota</taxon>
        <taxon>Fungi</taxon>
        <taxon>Dikarya</taxon>
        <taxon>Ascomycota</taxon>
        <taxon>Pezizomycotina</taxon>
        <taxon>Sordariomycetes</taxon>
        <taxon>Xylariomycetidae</taxon>
        <taxon>Amphisphaeriales</taxon>
        <taxon>Apiosporaceae</taxon>
        <taxon>Apiospora</taxon>
    </lineage>
</organism>
<dbReference type="PANTHER" id="PTHR35910:SF6">
    <property type="entry name" value="2EXR DOMAIN-CONTAINING PROTEIN"/>
    <property type="match status" value="1"/>
</dbReference>
<feature type="domain" description="2EXR" evidence="1">
    <location>
        <begin position="321"/>
        <end position="406"/>
    </location>
</feature>
<gene>
    <name evidence="2" type="ORF">PG996_014177</name>
</gene>
<proteinExistence type="predicted"/>
<accession>A0ABR1TKE0</accession>
<comment type="caution">
    <text evidence="2">The sequence shown here is derived from an EMBL/GenBank/DDBJ whole genome shotgun (WGS) entry which is preliminary data.</text>
</comment>